<sequence length="732" mass="81620">MDGGDDMDSLFEGMELFTPSSSQFADSTDNAPAILPPSKEAEATVITAPPAESTETMSEPLDEDMFSDLTIVTPVQHVPEAVTHPSPLPSSSSSSSSMRRQVSRRKKRSGGLRIGYGRHEINDDEDDDSVSQQSADSVSQLSDSVNQVTDSVSQQSPDSVSQQSDSVNQVTDSVNQEPAGSVVDQPLDTVKAQIEGKLTRARALAASVTATRKNAIRKRRQASENLRLASKAHDELEKQLEEAIEAEDFDAAEKISESLADAERDKLSLMALLRQAESDCDAIESKMEEVLLSQIAAEEESASLLRGFCTDAENEAESILEKADAFCLEETGKWNSCCEDVEFRKVELDIESVIVDKVRLSLNDTLEGSVEQEMKEKEMLRKKKEHLSEELEELLALVKAKEKEIDENDSQIKAVEERINSVVSGYKELQASMDKMFSDLQAGLSQVDTETEDLSRKKKDVDEFVASEKERGAKLRELVSVSADEANEYEEVIKLRKTLMSYVSKTREERAKLVSIEEKLSEEVQRLQEEVSSTRESLKEQSSRKSIIQQNITSFMDKIMFIEKRMPELEAEKKVAASTRNFKEAGRIAAELKSLNLEKDKIQIETGQANAELEKAEQEIEETIKRLQELERLILSKEKELSVSRFQRLRIDSGTAKAERSAALELSDLEEANLLLEEAHEAESEAEKLKLACDLKEDDEEEAKSCECFVSMELIATFGLKKLQELAESVPS</sequence>
<dbReference type="HOGENOM" id="CLU_020281_0_0_1"/>
<name>A0A0D3BQN5_BRAOL</name>
<accession>A0A0D3BQN5</accession>
<keyword evidence="1" id="KW-0175">Coiled coil</keyword>
<reference evidence="3" key="2">
    <citation type="submission" date="2015-03" db="UniProtKB">
        <authorList>
            <consortium name="EnsemblPlants"/>
        </authorList>
    </citation>
    <scope>IDENTIFICATION</scope>
</reference>
<feature type="coiled-coil region" evidence="1">
    <location>
        <begin position="599"/>
        <end position="640"/>
    </location>
</feature>
<proteinExistence type="predicted"/>
<evidence type="ECO:0000256" key="2">
    <source>
        <dbReference type="SAM" id="MobiDB-lite"/>
    </source>
</evidence>
<feature type="compositionally biased region" description="Low complexity" evidence="2">
    <location>
        <begin position="90"/>
        <end position="100"/>
    </location>
</feature>
<feature type="coiled-coil region" evidence="1">
    <location>
        <begin position="219"/>
        <end position="293"/>
    </location>
</feature>
<feature type="compositionally biased region" description="Low complexity" evidence="2">
    <location>
        <begin position="130"/>
        <end position="175"/>
    </location>
</feature>
<keyword evidence="4" id="KW-1185">Reference proteome</keyword>
<organism evidence="3 4">
    <name type="scientific">Brassica oleracea var. oleracea</name>
    <dbReference type="NCBI Taxonomy" id="109376"/>
    <lineage>
        <taxon>Eukaryota</taxon>
        <taxon>Viridiplantae</taxon>
        <taxon>Streptophyta</taxon>
        <taxon>Embryophyta</taxon>
        <taxon>Tracheophyta</taxon>
        <taxon>Spermatophyta</taxon>
        <taxon>Magnoliopsida</taxon>
        <taxon>eudicotyledons</taxon>
        <taxon>Gunneridae</taxon>
        <taxon>Pentapetalae</taxon>
        <taxon>rosids</taxon>
        <taxon>malvids</taxon>
        <taxon>Brassicales</taxon>
        <taxon>Brassicaceae</taxon>
        <taxon>Brassiceae</taxon>
        <taxon>Brassica</taxon>
    </lineage>
</organism>
<protein>
    <recommendedName>
        <fullName evidence="5">UVR domain-containing protein</fullName>
    </recommendedName>
</protein>
<dbReference type="Gramene" id="Bo4g026630.1">
    <property type="protein sequence ID" value="Bo4g026630.1"/>
    <property type="gene ID" value="Bo4g026630"/>
</dbReference>
<evidence type="ECO:0000313" key="4">
    <source>
        <dbReference type="Proteomes" id="UP000032141"/>
    </source>
</evidence>
<evidence type="ECO:0000313" key="3">
    <source>
        <dbReference type="EnsemblPlants" id="Bo4g026630.1"/>
    </source>
</evidence>
<feature type="coiled-coil region" evidence="1">
    <location>
        <begin position="666"/>
        <end position="699"/>
    </location>
</feature>
<dbReference type="OrthoDB" id="1301563at2759"/>
<feature type="region of interest" description="Disordered" evidence="2">
    <location>
        <begin position="19"/>
        <end position="187"/>
    </location>
</feature>
<dbReference type="EnsemblPlants" id="Bo4g026630.1">
    <property type="protein sequence ID" value="Bo4g026630.1"/>
    <property type="gene ID" value="Bo4g026630"/>
</dbReference>
<dbReference type="Proteomes" id="UP000032141">
    <property type="component" value="Chromosome C4"/>
</dbReference>
<dbReference type="KEGG" id="boe:106342389"/>
<feature type="coiled-coil region" evidence="1">
    <location>
        <begin position="510"/>
        <end position="544"/>
    </location>
</feature>
<evidence type="ECO:0008006" key="5">
    <source>
        <dbReference type="Google" id="ProtNLM"/>
    </source>
</evidence>
<feature type="compositionally biased region" description="Polar residues" evidence="2">
    <location>
        <begin position="19"/>
        <end position="30"/>
    </location>
</feature>
<feature type="coiled-coil region" evidence="1">
    <location>
        <begin position="363"/>
        <end position="418"/>
    </location>
</feature>
<dbReference type="OMA" id="CAILLDH"/>
<dbReference type="PANTHER" id="PTHR38394">
    <property type="entry name" value="NEUROFILAMENT LIGHT PROTEIN"/>
    <property type="match status" value="1"/>
</dbReference>
<dbReference type="eggNOG" id="ENOG502QTJ3">
    <property type="taxonomic scope" value="Eukaryota"/>
</dbReference>
<dbReference type="AlphaFoldDB" id="A0A0D3BQN5"/>
<reference evidence="3 4" key="1">
    <citation type="journal article" date="2014" name="Genome Biol.">
        <title>Transcriptome and methylome profiling reveals relics of genome dominance in the mesopolyploid Brassica oleracea.</title>
        <authorList>
            <person name="Parkin I.A."/>
            <person name="Koh C."/>
            <person name="Tang H."/>
            <person name="Robinson S.J."/>
            <person name="Kagale S."/>
            <person name="Clarke W.E."/>
            <person name="Town C.D."/>
            <person name="Nixon J."/>
            <person name="Krishnakumar V."/>
            <person name="Bidwell S.L."/>
            <person name="Denoeud F."/>
            <person name="Belcram H."/>
            <person name="Links M.G."/>
            <person name="Just J."/>
            <person name="Clarke C."/>
            <person name="Bender T."/>
            <person name="Huebert T."/>
            <person name="Mason A.S."/>
            <person name="Pires J.C."/>
            <person name="Barker G."/>
            <person name="Moore J."/>
            <person name="Walley P.G."/>
            <person name="Manoli S."/>
            <person name="Batley J."/>
            <person name="Edwards D."/>
            <person name="Nelson M.N."/>
            <person name="Wang X."/>
            <person name="Paterson A.H."/>
            <person name="King G."/>
            <person name="Bancroft I."/>
            <person name="Chalhoub B."/>
            <person name="Sharpe A.G."/>
        </authorList>
    </citation>
    <scope>NUCLEOTIDE SEQUENCE</scope>
    <source>
        <strain evidence="3 4">cv. TO1000</strain>
    </source>
</reference>
<dbReference type="PANTHER" id="PTHR38394:SF1">
    <property type="entry name" value="NEUROFILAMENT LIGHT PROTEIN"/>
    <property type="match status" value="1"/>
</dbReference>
<dbReference type="STRING" id="109376.A0A0D3BQN5"/>
<dbReference type="RefSeq" id="XP_013636753.1">
    <property type="nucleotide sequence ID" value="XM_013781299.1"/>
</dbReference>
<dbReference type="GeneID" id="106342389"/>
<evidence type="ECO:0000256" key="1">
    <source>
        <dbReference type="SAM" id="Coils"/>
    </source>
</evidence>
<feature type="compositionally biased region" description="Basic residues" evidence="2">
    <location>
        <begin position="101"/>
        <end position="110"/>
    </location>
</feature>